<dbReference type="SUPFAM" id="SSF48452">
    <property type="entry name" value="TPR-like"/>
    <property type="match status" value="1"/>
</dbReference>
<keyword evidence="3" id="KW-1185">Reference proteome</keyword>
<dbReference type="InterPro" id="IPR011990">
    <property type="entry name" value="TPR-like_helical_dom_sf"/>
</dbReference>
<dbReference type="EMBL" id="JBHTIR010000008">
    <property type="protein sequence ID" value="MFD0850635.1"/>
    <property type="molecule type" value="Genomic_DNA"/>
</dbReference>
<feature type="coiled-coil region" evidence="1">
    <location>
        <begin position="23"/>
        <end position="53"/>
    </location>
</feature>
<sequence>MHDRIADRHGTDHAETVAARGDLAVALRDEDRLQEARAEAENALRQAQETAHDSVSVLQANLAAILREQGDPAAAGELLDQAA</sequence>
<gene>
    <name evidence="2" type="ORF">ACFQ07_00065</name>
</gene>
<evidence type="ECO:0000313" key="2">
    <source>
        <dbReference type="EMBL" id="MFD0850635.1"/>
    </source>
</evidence>
<dbReference type="Pfam" id="PF13424">
    <property type="entry name" value="TPR_12"/>
    <property type="match status" value="1"/>
</dbReference>
<comment type="caution">
    <text evidence="2">The sequence shown here is derived from an EMBL/GenBank/DDBJ whole genome shotgun (WGS) entry which is preliminary data.</text>
</comment>
<proteinExistence type="predicted"/>
<evidence type="ECO:0000313" key="3">
    <source>
        <dbReference type="Proteomes" id="UP001597083"/>
    </source>
</evidence>
<name>A0ABW3C9S2_9ACTN</name>
<accession>A0ABW3C9S2</accession>
<dbReference type="Gene3D" id="1.25.40.10">
    <property type="entry name" value="Tetratricopeptide repeat domain"/>
    <property type="match status" value="1"/>
</dbReference>
<evidence type="ECO:0000256" key="1">
    <source>
        <dbReference type="SAM" id="Coils"/>
    </source>
</evidence>
<dbReference type="Proteomes" id="UP001597083">
    <property type="component" value="Unassembled WGS sequence"/>
</dbReference>
<keyword evidence="1" id="KW-0175">Coiled coil</keyword>
<feature type="non-terminal residue" evidence="2">
    <location>
        <position position="83"/>
    </location>
</feature>
<reference evidence="3" key="1">
    <citation type="journal article" date="2019" name="Int. J. Syst. Evol. Microbiol.">
        <title>The Global Catalogue of Microorganisms (GCM) 10K type strain sequencing project: providing services to taxonomists for standard genome sequencing and annotation.</title>
        <authorList>
            <consortium name="The Broad Institute Genomics Platform"/>
            <consortium name="The Broad Institute Genome Sequencing Center for Infectious Disease"/>
            <person name="Wu L."/>
            <person name="Ma J."/>
        </authorList>
    </citation>
    <scope>NUCLEOTIDE SEQUENCE [LARGE SCALE GENOMIC DNA]</scope>
    <source>
        <strain evidence="3">JCM 31696</strain>
    </source>
</reference>
<protein>
    <submittedName>
        <fullName evidence="2">Tetratricopeptide repeat protein</fullName>
    </submittedName>
</protein>
<organism evidence="2 3">
    <name type="scientific">Actinomadura adrarensis</name>
    <dbReference type="NCBI Taxonomy" id="1819600"/>
    <lineage>
        <taxon>Bacteria</taxon>
        <taxon>Bacillati</taxon>
        <taxon>Actinomycetota</taxon>
        <taxon>Actinomycetes</taxon>
        <taxon>Streptosporangiales</taxon>
        <taxon>Thermomonosporaceae</taxon>
        <taxon>Actinomadura</taxon>
    </lineage>
</organism>